<dbReference type="Proteomes" id="UP000492821">
    <property type="component" value="Unassembled WGS sequence"/>
</dbReference>
<keyword evidence="1" id="KW-1133">Transmembrane helix</keyword>
<evidence type="ECO:0000313" key="3">
    <source>
        <dbReference type="WBParaSite" id="Pan_g18051.t1"/>
    </source>
</evidence>
<evidence type="ECO:0000313" key="2">
    <source>
        <dbReference type="Proteomes" id="UP000492821"/>
    </source>
</evidence>
<keyword evidence="1" id="KW-0472">Membrane</keyword>
<accession>A0A7E4VAT5</accession>
<organism evidence="2 3">
    <name type="scientific">Panagrellus redivivus</name>
    <name type="common">Microworm</name>
    <dbReference type="NCBI Taxonomy" id="6233"/>
    <lineage>
        <taxon>Eukaryota</taxon>
        <taxon>Metazoa</taxon>
        <taxon>Ecdysozoa</taxon>
        <taxon>Nematoda</taxon>
        <taxon>Chromadorea</taxon>
        <taxon>Rhabditida</taxon>
        <taxon>Tylenchina</taxon>
        <taxon>Panagrolaimomorpha</taxon>
        <taxon>Panagrolaimoidea</taxon>
        <taxon>Panagrolaimidae</taxon>
        <taxon>Panagrellus</taxon>
    </lineage>
</organism>
<proteinExistence type="predicted"/>
<sequence length="95" mass="10919">MSRPPPQNANKSQTPISALKFVIVTMFGTRRIIAGVLEAVPFFYYGYKNKLIFEGKMDEIAQNFFDNFNLGVIGLFALFFILIFLFIFIRTLKTP</sequence>
<reference evidence="2" key="1">
    <citation type="journal article" date="2013" name="Genetics">
        <title>The draft genome and transcriptome of Panagrellus redivivus are shaped by the harsh demands of a free-living lifestyle.</title>
        <authorList>
            <person name="Srinivasan J."/>
            <person name="Dillman A.R."/>
            <person name="Macchietto M.G."/>
            <person name="Heikkinen L."/>
            <person name="Lakso M."/>
            <person name="Fracchia K.M."/>
            <person name="Antoshechkin I."/>
            <person name="Mortazavi A."/>
            <person name="Wong G."/>
            <person name="Sternberg P.W."/>
        </authorList>
    </citation>
    <scope>NUCLEOTIDE SEQUENCE [LARGE SCALE GENOMIC DNA]</scope>
    <source>
        <strain evidence="2">MT8872</strain>
    </source>
</reference>
<protein>
    <submittedName>
        <fullName evidence="3">DUF3817 domain-containing protein</fullName>
    </submittedName>
</protein>
<dbReference type="WBParaSite" id="Pan_g18051.t1">
    <property type="protein sequence ID" value="Pan_g18051.t1"/>
    <property type="gene ID" value="Pan_g18051"/>
</dbReference>
<evidence type="ECO:0000256" key="1">
    <source>
        <dbReference type="SAM" id="Phobius"/>
    </source>
</evidence>
<keyword evidence="1" id="KW-0812">Transmembrane</keyword>
<keyword evidence="2" id="KW-1185">Reference proteome</keyword>
<name>A0A7E4VAT5_PANRE</name>
<dbReference type="AlphaFoldDB" id="A0A7E4VAT5"/>
<feature type="transmembrane region" description="Helical" evidence="1">
    <location>
        <begin position="67"/>
        <end position="89"/>
    </location>
</feature>
<reference evidence="3" key="2">
    <citation type="submission" date="2020-10" db="UniProtKB">
        <authorList>
            <consortium name="WormBaseParasite"/>
        </authorList>
    </citation>
    <scope>IDENTIFICATION</scope>
</reference>
<feature type="transmembrane region" description="Helical" evidence="1">
    <location>
        <begin position="21"/>
        <end position="47"/>
    </location>
</feature>